<feature type="transmembrane region" description="Helical" evidence="7">
    <location>
        <begin position="234"/>
        <end position="254"/>
    </location>
</feature>
<name>A0A813HBG7_POLGL</name>
<evidence type="ECO:0000313" key="8">
    <source>
        <dbReference type="EMBL" id="CAE8635190.1"/>
    </source>
</evidence>
<feature type="transmembrane region" description="Helical" evidence="7">
    <location>
        <begin position="90"/>
        <end position="109"/>
    </location>
</feature>
<gene>
    <name evidence="8" type="ORF">PGLA1383_LOCUS50795</name>
</gene>
<keyword evidence="4 7" id="KW-1133">Transmembrane helix</keyword>
<feature type="transmembrane region" description="Helical" evidence="7">
    <location>
        <begin position="202"/>
        <end position="222"/>
    </location>
</feature>
<evidence type="ECO:0000256" key="7">
    <source>
        <dbReference type="SAM" id="Phobius"/>
    </source>
</evidence>
<feature type="transmembrane region" description="Helical" evidence="7">
    <location>
        <begin position="116"/>
        <end position="133"/>
    </location>
</feature>
<dbReference type="PRINTS" id="PR00783">
    <property type="entry name" value="MINTRINSICP"/>
</dbReference>
<dbReference type="GO" id="GO:0015250">
    <property type="term" value="F:water channel activity"/>
    <property type="evidence" value="ECO:0007669"/>
    <property type="project" value="TreeGrafter"/>
</dbReference>
<dbReference type="SUPFAM" id="SSF81338">
    <property type="entry name" value="Aquaporin-like"/>
    <property type="match status" value="1"/>
</dbReference>
<evidence type="ECO:0000256" key="3">
    <source>
        <dbReference type="ARBA" id="ARBA00022692"/>
    </source>
</evidence>
<dbReference type="InterPro" id="IPR000425">
    <property type="entry name" value="MIP"/>
</dbReference>
<evidence type="ECO:0008006" key="10">
    <source>
        <dbReference type="Google" id="ProtNLM"/>
    </source>
</evidence>
<feature type="transmembrane region" description="Helical" evidence="7">
    <location>
        <begin position="288"/>
        <end position="308"/>
    </location>
</feature>
<sequence>MGAQDDYLKYRNDYLKWRKGGAKGAGGEITMCGSVPDVSPEHVQVEYTNYMACPKVDKFRSEKKKKTITWGEGGQDARCHVDMKAVLAEFITMALFVYIACGTACSNGAGDSASRLMVAFGFGMSILVLAYSVAHHSGGHINCAVTFALVLSGITPWRQGLIYTVSQMLGSLLGATLLMLTYDCDRDMTGGLGSNVVADGFSYWQVFLAEALMTFMLVYVIFENAVTSKSSSGQNACLVIGFAVFIAHTILLPIDGCSINPTRSFGPAIISALRPCGASENLGLRDLWVMWVGPLFGAAVAALVYIPFSHRHDLDAAPDEERED</sequence>
<dbReference type="OrthoDB" id="3222at2759"/>
<dbReference type="CDD" id="cd00333">
    <property type="entry name" value="MIP"/>
    <property type="match status" value="1"/>
</dbReference>
<keyword evidence="9" id="KW-1185">Reference proteome</keyword>
<accession>A0A813HBG7</accession>
<protein>
    <recommendedName>
        <fullName evidence="10">Aquaporin</fullName>
    </recommendedName>
</protein>
<evidence type="ECO:0000256" key="1">
    <source>
        <dbReference type="ARBA" id="ARBA00004141"/>
    </source>
</evidence>
<evidence type="ECO:0000256" key="6">
    <source>
        <dbReference type="RuleBase" id="RU000477"/>
    </source>
</evidence>
<dbReference type="AlphaFoldDB" id="A0A813HBG7"/>
<dbReference type="Proteomes" id="UP000654075">
    <property type="component" value="Unassembled WGS sequence"/>
</dbReference>
<dbReference type="InterPro" id="IPR034294">
    <property type="entry name" value="Aquaporin_transptr"/>
</dbReference>
<dbReference type="EMBL" id="CAJNNV010031254">
    <property type="protein sequence ID" value="CAE8635190.1"/>
    <property type="molecule type" value="Genomic_DNA"/>
</dbReference>
<evidence type="ECO:0000256" key="4">
    <source>
        <dbReference type="ARBA" id="ARBA00022989"/>
    </source>
</evidence>
<comment type="similarity">
    <text evidence="2 6">Belongs to the MIP/aquaporin (TC 1.A.8) family.</text>
</comment>
<feature type="transmembrane region" description="Helical" evidence="7">
    <location>
        <begin position="161"/>
        <end position="182"/>
    </location>
</feature>
<proteinExistence type="inferred from homology"/>
<keyword evidence="3 6" id="KW-0812">Transmembrane</keyword>
<organism evidence="8 9">
    <name type="scientific">Polarella glacialis</name>
    <name type="common">Dinoflagellate</name>
    <dbReference type="NCBI Taxonomy" id="89957"/>
    <lineage>
        <taxon>Eukaryota</taxon>
        <taxon>Sar</taxon>
        <taxon>Alveolata</taxon>
        <taxon>Dinophyceae</taxon>
        <taxon>Suessiales</taxon>
        <taxon>Suessiaceae</taxon>
        <taxon>Polarella</taxon>
    </lineage>
</organism>
<evidence type="ECO:0000256" key="2">
    <source>
        <dbReference type="ARBA" id="ARBA00006175"/>
    </source>
</evidence>
<dbReference type="Pfam" id="PF00230">
    <property type="entry name" value="MIP"/>
    <property type="match status" value="1"/>
</dbReference>
<dbReference type="PANTHER" id="PTHR19139:SF199">
    <property type="entry name" value="MIP17260P"/>
    <property type="match status" value="1"/>
</dbReference>
<dbReference type="PANTHER" id="PTHR19139">
    <property type="entry name" value="AQUAPORIN TRANSPORTER"/>
    <property type="match status" value="1"/>
</dbReference>
<dbReference type="InterPro" id="IPR023271">
    <property type="entry name" value="Aquaporin-like"/>
</dbReference>
<keyword evidence="6" id="KW-0813">Transport</keyword>
<comment type="caution">
    <text evidence="8">The sequence shown here is derived from an EMBL/GenBank/DDBJ whole genome shotgun (WGS) entry which is preliminary data.</text>
</comment>
<dbReference type="GO" id="GO:0005886">
    <property type="term" value="C:plasma membrane"/>
    <property type="evidence" value="ECO:0007669"/>
    <property type="project" value="TreeGrafter"/>
</dbReference>
<evidence type="ECO:0000256" key="5">
    <source>
        <dbReference type="ARBA" id="ARBA00023136"/>
    </source>
</evidence>
<dbReference type="Gene3D" id="1.20.1080.10">
    <property type="entry name" value="Glycerol uptake facilitator protein"/>
    <property type="match status" value="1"/>
</dbReference>
<dbReference type="OMA" id="KSENAGW"/>
<keyword evidence="5 7" id="KW-0472">Membrane</keyword>
<reference evidence="8" key="1">
    <citation type="submission" date="2021-02" db="EMBL/GenBank/DDBJ databases">
        <authorList>
            <person name="Dougan E. K."/>
            <person name="Rhodes N."/>
            <person name="Thang M."/>
            <person name="Chan C."/>
        </authorList>
    </citation>
    <scope>NUCLEOTIDE SEQUENCE</scope>
</reference>
<evidence type="ECO:0000313" key="9">
    <source>
        <dbReference type="Proteomes" id="UP000654075"/>
    </source>
</evidence>
<comment type="subcellular location">
    <subcellularLocation>
        <location evidence="1">Membrane</location>
        <topology evidence="1">Multi-pass membrane protein</topology>
    </subcellularLocation>
</comment>